<dbReference type="Gene3D" id="3.30.40.10">
    <property type="entry name" value="Zinc/RING finger domain, C3HC4 (zinc finger)"/>
    <property type="match status" value="1"/>
</dbReference>
<feature type="binding site" evidence="8">
    <location>
        <position position="470"/>
    </location>
    <ligand>
        <name>Zn(2+)</name>
        <dbReference type="ChEBI" id="CHEBI:29105"/>
        <label>2</label>
    </ligand>
</feature>
<keyword evidence="6" id="KW-0539">Nucleus</keyword>
<keyword evidence="3 8" id="KW-0479">Metal-binding</keyword>
<protein>
    <submittedName>
        <fullName evidence="13">PHD-type domain-containing protein</fullName>
    </submittedName>
</protein>
<keyword evidence="12" id="KW-1185">Reference proteome</keyword>
<comment type="subcellular location">
    <subcellularLocation>
        <location evidence="1">Nucleus</location>
    </subcellularLocation>
</comment>
<evidence type="ECO:0000256" key="2">
    <source>
        <dbReference type="ARBA" id="ARBA00010210"/>
    </source>
</evidence>
<proteinExistence type="inferred from homology"/>
<evidence type="ECO:0000256" key="1">
    <source>
        <dbReference type="ARBA" id="ARBA00004123"/>
    </source>
</evidence>
<dbReference type="WBParaSite" id="PTRK_0001594900.1">
    <property type="protein sequence ID" value="PTRK_0001594900.1"/>
    <property type="gene ID" value="PTRK_0001594900"/>
</dbReference>
<feature type="binding site" evidence="8">
    <location>
        <position position="467"/>
    </location>
    <ligand>
        <name>Zn(2+)</name>
        <dbReference type="ChEBI" id="CHEBI:29105"/>
        <label>2</label>
    </ligand>
</feature>
<dbReference type="SUPFAM" id="SSF57903">
    <property type="entry name" value="FYVE/PHD zinc finger"/>
    <property type="match status" value="1"/>
</dbReference>
<feature type="site" description="Histone H3K4me3 binding" evidence="7">
    <location>
        <position position="437"/>
    </location>
</feature>
<feature type="binding site" evidence="8">
    <location>
        <position position="429"/>
    </location>
    <ligand>
        <name>Zn(2+)</name>
        <dbReference type="ChEBI" id="CHEBI:29105"/>
        <label>1</label>
    </ligand>
</feature>
<dbReference type="PROSITE" id="PS50016">
    <property type="entry name" value="ZF_PHD_2"/>
    <property type="match status" value="1"/>
</dbReference>
<feature type="binding site" evidence="8">
    <location>
        <position position="440"/>
    </location>
    <ligand>
        <name>Zn(2+)</name>
        <dbReference type="ChEBI" id="CHEBI:29105"/>
        <label>2</label>
    </ligand>
</feature>
<sequence>MNPKGTSIDKCRNLFLTKKRKLITALDLFINESIKQYRKEFCASFGLTINDEDAFKFGLLSGARNDNNESTTIVHGDVPVTIKNWKNCIEKCHLQFYNYVDMDNMIDLLNNTEESSLIRICMILLNDPDIKGFVDGNFRVILHRNCQLKIYIANIYRTLAVDFNDLNSCINRINIVSQQEGNGGIDYSINDTKNKRVNLQILALIEKISKKLRALSELYGARQALLEDFGSKLSKQKIKLTRGEHDIDEEIRSIALHAGYNVAIDMEEENEVYKLFSKYNILKNKAESDYDDDIMDMDDEAEDSYNSSNYNMEYESGDAMSVIKSPEFSIDTSQPDNLSISTPLTSPKVVNKTPQPIPQAPQLTNSIKGSKTVGKTKKIVTKIEDGSDTDGSGKQYVSKGKTLKSNIGLDLATLAEMNAAPDEPRYCLCDRVSYGDMVGCDNEKCSLEWFHFECVGLRHKPKGKWYCPLCRGDKSTTLKKPKVK</sequence>
<evidence type="ECO:0000256" key="5">
    <source>
        <dbReference type="ARBA" id="ARBA00022833"/>
    </source>
</evidence>
<evidence type="ECO:0000313" key="12">
    <source>
        <dbReference type="Proteomes" id="UP000038045"/>
    </source>
</evidence>
<dbReference type="InterPro" id="IPR011011">
    <property type="entry name" value="Znf_FYVE_PHD"/>
</dbReference>
<evidence type="ECO:0000256" key="4">
    <source>
        <dbReference type="ARBA" id="ARBA00022771"/>
    </source>
</evidence>
<dbReference type="PANTHER" id="PTHR10333:SF89">
    <property type="entry name" value="INHIBITOR OF GROWTH PROTEIN"/>
    <property type="match status" value="1"/>
</dbReference>
<dbReference type="AlphaFoldDB" id="A0A0N5A2T5"/>
<dbReference type="InterPro" id="IPR028651">
    <property type="entry name" value="ING_fam"/>
</dbReference>
<evidence type="ECO:0000256" key="10">
    <source>
        <dbReference type="SAM" id="MobiDB-lite"/>
    </source>
</evidence>
<dbReference type="GO" id="GO:0005634">
    <property type="term" value="C:nucleus"/>
    <property type="evidence" value="ECO:0007669"/>
    <property type="project" value="UniProtKB-SubCell"/>
</dbReference>
<feature type="domain" description="PHD-type" evidence="11">
    <location>
        <begin position="424"/>
        <end position="473"/>
    </location>
</feature>
<dbReference type="InterPro" id="IPR001965">
    <property type="entry name" value="Znf_PHD"/>
</dbReference>
<evidence type="ECO:0000256" key="6">
    <source>
        <dbReference type="ARBA" id="ARBA00023242"/>
    </source>
</evidence>
<organism evidence="12 13">
    <name type="scientific">Parastrongyloides trichosuri</name>
    <name type="common">Possum-specific nematode worm</name>
    <dbReference type="NCBI Taxonomy" id="131310"/>
    <lineage>
        <taxon>Eukaryota</taxon>
        <taxon>Metazoa</taxon>
        <taxon>Ecdysozoa</taxon>
        <taxon>Nematoda</taxon>
        <taxon>Chromadorea</taxon>
        <taxon>Rhabditida</taxon>
        <taxon>Tylenchina</taxon>
        <taxon>Panagrolaimomorpha</taxon>
        <taxon>Strongyloidoidea</taxon>
        <taxon>Strongyloididae</taxon>
        <taxon>Parastrongyloides</taxon>
    </lineage>
</organism>
<evidence type="ECO:0000256" key="7">
    <source>
        <dbReference type="PIRSR" id="PIRSR628651-50"/>
    </source>
</evidence>
<keyword evidence="4 9" id="KW-0863">Zinc-finger</keyword>
<dbReference type="GO" id="GO:0045893">
    <property type="term" value="P:positive regulation of DNA-templated transcription"/>
    <property type="evidence" value="ECO:0007669"/>
    <property type="project" value="TreeGrafter"/>
</dbReference>
<feature type="binding site" evidence="8">
    <location>
        <position position="445"/>
    </location>
    <ligand>
        <name>Zn(2+)</name>
        <dbReference type="ChEBI" id="CHEBI:29105"/>
        <label>2</label>
    </ligand>
</feature>
<keyword evidence="5 8" id="KW-0862">Zinc</keyword>
<dbReference type="SMART" id="SM00249">
    <property type="entry name" value="PHD"/>
    <property type="match status" value="1"/>
</dbReference>
<name>A0A0N5A2T5_PARTI</name>
<dbReference type="CDD" id="cd15505">
    <property type="entry name" value="PHD_ING"/>
    <property type="match status" value="1"/>
</dbReference>
<evidence type="ECO:0000313" key="13">
    <source>
        <dbReference type="WBParaSite" id="PTRK_0001594900.1"/>
    </source>
</evidence>
<evidence type="ECO:0000256" key="3">
    <source>
        <dbReference type="ARBA" id="ARBA00022723"/>
    </source>
</evidence>
<dbReference type="InterPro" id="IPR019786">
    <property type="entry name" value="Zinc_finger_PHD-type_CS"/>
</dbReference>
<feature type="site" description="Histone H3K4me3 binding" evidence="7">
    <location>
        <position position="441"/>
    </location>
</feature>
<evidence type="ECO:0000259" key="11">
    <source>
        <dbReference type="PROSITE" id="PS50016"/>
    </source>
</evidence>
<dbReference type="STRING" id="131310.A0A0N5A2T5"/>
<dbReference type="PROSITE" id="PS01359">
    <property type="entry name" value="ZF_PHD_1"/>
    <property type="match status" value="1"/>
</dbReference>
<feature type="region of interest" description="Disordered" evidence="10">
    <location>
        <begin position="342"/>
        <end position="367"/>
    </location>
</feature>
<evidence type="ECO:0000256" key="8">
    <source>
        <dbReference type="PIRSR" id="PIRSR628651-51"/>
    </source>
</evidence>
<feature type="binding site" evidence="8">
    <location>
        <position position="427"/>
    </location>
    <ligand>
        <name>Zn(2+)</name>
        <dbReference type="ChEBI" id="CHEBI:29105"/>
        <label>1</label>
    </ligand>
</feature>
<accession>A0A0N5A2T5</accession>
<feature type="site" description="Histone H3K4me3 binding" evidence="7">
    <location>
        <position position="449"/>
    </location>
</feature>
<dbReference type="PANTHER" id="PTHR10333">
    <property type="entry name" value="INHIBITOR OF GROWTH PROTEIN"/>
    <property type="match status" value="1"/>
</dbReference>
<reference evidence="13" key="1">
    <citation type="submission" date="2017-02" db="UniProtKB">
        <authorList>
            <consortium name="WormBaseParasite"/>
        </authorList>
    </citation>
    <scope>IDENTIFICATION</scope>
</reference>
<dbReference type="FunFam" id="3.30.40.10:FF:000021">
    <property type="entry name" value="Inhibitor of growth 2b"/>
    <property type="match status" value="1"/>
</dbReference>
<feature type="site" description="Histone H3K4me3 binding" evidence="7">
    <location>
        <position position="426"/>
    </location>
</feature>
<dbReference type="Proteomes" id="UP000038045">
    <property type="component" value="Unplaced"/>
</dbReference>
<dbReference type="GO" id="GO:0008270">
    <property type="term" value="F:zinc ion binding"/>
    <property type="evidence" value="ECO:0007669"/>
    <property type="project" value="UniProtKB-KW"/>
</dbReference>
<feature type="binding site" evidence="8">
    <location>
        <position position="451"/>
    </location>
    <ligand>
        <name>Zn(2+)</name>
        <dbReference type="ChEBI" id="CHEBI:29105"/>
        <label>1</label>
    </ligand>
</feature>
<comment type="similarity">
    <text evidence="2">Belongs to the ING family.</text>
</comment>
<dbReference type="InterPro" id="IPR019787">
    <property type="entry name" value="Znf_PHD-finger"/>
</dbReference>
<feature type="binding site" evidence="8">
    <location>
        <position position="454"/>
    </location>
    <ligand>
        <name>Zn(2+)</name>
        <dbReference type="ChEBI" id="CHEBI:29105"/>
        <label>1</label>
    </ligand>
</feature>
<evidence type="ECO:0000256" key="9">
    <source>
        <dbReference type="PROSITE-ProRule" id="PRU00146"/>
    </source>
</evidence>
<dbReference type="InterPro" id="IPR013083">
    <property type="entry name" value="Znf_RING/FYVE/PHD"/>
</dbReference>